<keyword evidence="2" id="KW-1185">Reference proteome</keyword>
<dbReference type="EMBL" id="JBHSKG010000005">
    <property type="protein sequence ID" value="MFC5139025.1"/>
    <property type="molecule type" value="Genomic_DNA"/>
</dbReference>
<gene>
    <name evidence="1" type="ORF">ACFPK1_12350</name>
</gene>
<organism evidence="1 2">
    <name type="scientific">Actinomycetospora rhizophila</name>
    <dbReference type="NCBI Taxonomy" id="1416876"/>
    <lineage>
        <taxon>Bacteria</taxon>
        <taxon>Bacillati</taxon>
        <taxon>Actinomycetota</taxon>
        <taxon>Actinomycetes</taxon>
        <taxon>Pseudonocardiales</taxon>
        <taxon>Pseudonocardiaceae</taxon>
        <taxon>Actinomycetospora</taxon>
    </lineage>
</organism>
<name>A0ABV9ZE37_9PSEU</name>
<dbReference type="Proteomes" id="UP001596175">
    <property type="component" value="Unassembled WGS sequence"/>
</dbReference>
<evidence type="ECO:0000313" key="1">
    <source>
        <dbReference type="EMBL" id="MFC5139025.1"/>
    </source>
</evidence>
<protein>
    <submittedName>
        <fullName evidence="1">Uncharacterized protein</fullName>
    </submittedName>
</protein>
<proteinExistence type="predicted"/>
<evidence type="ECO:0000313" key="2">
    <source>
        <dbReference type="Proteomes" id="UP001596175"/>
    </source>
</evidence>
<comment type="caution">
    <text evidence="1">The sequence shown here is derived from an EMBL/GenBank/DDBJ whole genome shotgun (WGS) entry which is preliminary data.</text>
</comment>
<reference evidence="2" key="1">
    <citation type="journal article" date="2019" name="Int. J. Syst. Evol. Microbiol.">
        <title>The Global Catalogue of Microorganisms (GCM) 10K type strain sequencing project: providing services to taxonomists for standard genome sequencing and annotation.</title>
        <authorList>
            <consortium name="The Broad Institute Genomics Platform"/>
            <consortium name="The Broad Institute Genome Sequencing Center for Infectious Disease"/>
            <person name="Wu L."/>
            <person name="Ma J."/>
        </authorList>
    </citation>
    <scope>NUCLEOTIDE SEQUENCE [LARGE SCALE GENOMIC DNA]</scope>
    <source>
        <strain evidence="2">XZYJ18</strain>
    </source>
</reference>
<sequence>MADALERARTVIEAARAARDRSAEIVLHRQLARARRPPVDLEPATEELLRHRLTH</sequence>
<dbReference type="RefSeq" id="WP_378021217.1">
    <property type="nucleotide sequence ID" value="NZ_JBHSKG010000005.1"/>
</dbReference>
<accession>A0ABV9ZE37</accession>